<dbReference type="OrthoDB" id="9852071at2"/>
<organism evidence="2 3">
    <name type="scientific">Reyranella soli</name>
    <dbReference type="NCBI Taxonomy" id="1230389"/>
    <lineage>
        <taxon>Bacteria</taxon>
        <taxon>Pseudomonadati</taxon>
        <taxon>Pseudomonadota</taxon>
        <taxon>Alphaproteobacteria</taxon>
        <taxon>Hyphomicrobiales</taxon>
        <taxon>Reyranellaceae</taxon>
        <taxon>Reyranella</taxon>
    </lineage>
</organism>
<evidence type="ECO:0000313" key="3">
    <source>
        <dbReference type="Proteomes" id="UP000321058"/>
    </source>
</evidence>
<accession>A0A512N1K2</accession>
<feature type="chain" id="PRO_5022140370" evidence="1">
    <location>
        <begin position="24"/>
        <end position="103"/>
    </location>
</feature>
<reference evidence="2 3" key="1">
    <citation type="submission" date="2019-07" db="EMBL/GenBank/DDBJ databases">
        <title>Whole genome shotgun sequence of Reyranella soli NBRC 108950.</title>
        <authorList>
            <person name="Hosoyama A."/>
            <person name="Uohara A."/>
            <person name="Ohji S."/>
            <person name="Ichikawa N."/>
        </authorList>
    </citation>
    <scope>NUCLEOTIDE SEQUENCE [LARGE SCALE GENOMIC DNA]</scope>
    <source>
        <strain evidence="2 3">NBRC 108950</strain>
    </source>
</reference>
<dbReference type="AlphaFoldDB" id="A0A512N1K2"/>
<feature type="signal peptide" evidence="1">
    <location>
        <begin position="1"/>
        <end position="23"/>
    </location>
</feature>
<comment type="caution">
    <text evidence="2">The sequence shown here is derived from an EMBL/GenBank/DDBJ whole genome shotgun (WGS) entry which is preliminary data.</text>
</comment>
<evidence type="ECO:0000313" key="2">
    <source>
        <dbReference type="EMBL" id="GEP52858.1"/>
    </source>
</evidence>
<dbReference type="RefSeq" id="WP_147144926.1">
    <property type="nucleotide sequence ID" value="NZ_BKAJ01000003.1"/>
</dbReference>
<sequence length="103" mass="11041">MLSRGLSALLIVGTLSFASGAQAFDRTCMQTQETQGQNAGRCVASMTVPETVVYGTLSDHGMTFGEQYDMQGNPIDRQGNVVAVPAGRSGSSREVFVREPVRR</sequence>
<proteinExistence type="predicted"/>
<keyword evidence="3" id="KW-1185">Reference proteome</keyword>
<name>A0A512N1K2_9HYPH</name>
<dbReference type="Proteomes" id="UP000321058">
    <property type="component" value="Unassembled WGS sequence"/>
</dbReference>
<keyword evidence="1" id="KW-0732">Signal</keyword>
<protein>
    <submittedName>
        <fullName evidence="2">Uncharacterized protein</fullName>
    </submittedName>
</protein>
<evidence type="ECO:0000256" key="1">
    <source>
        <dbReference type="SAM" id="SignalP"/>
    </source>
</evidence>
<dbReference type="EMBL" id="BKAJ01000003">
    <property type="protein sequence ID" value="GEP52858.1"/>
    <property type="molecule type" value="Genomic_DNA"/>
</dbReference>
<gene>
    <name evidence="2" type="ORF">RSO01_00240</name>
</gene>